<evidence type="ECO:0000313" key="1">
    <source>
        <dbReference type="EMBL" id="SPY48228.1"/>
    </source>
</evidence>
<proteinExistence type="predicted"/>
<dbReference type="GeneID" id="83862815"/>
<gene>
    <name evidence="1" type="ORF">NCTC13076_01336</name>
</gene>
<dbReference type="AlphaFoldDB" id="A0A2X1XXG9"/>
<accession>A0A2X1XXG9</accession>
<reference evidence="1 2" key="1">
    <citation type="submission" date="2018-06" db="EMBL/GenBank/DDBJ databases">
        <authorList>
            <consortium name="Pathogen Informatics"/>
            <person name="Doyle S."/>
        </authorList>
    </citation>
    <scope>NUCLEOTIDE SEQUENCE [LARGE SCALE GENOMIC DNA]</scope>
    <source>
        <strain evidence="1 2">NCTC13076</strain>
    </source>
</reference>
<name>A0A2X1XXG9_9FIRM</name>
<dbReference type="Proteomes" id="UP000250070">
    <property type="component" value="Unassembled WGS sequence"/>
</dbReference>
<evidence type="ECO:0000313" key="2">
    <source>
        <dbReference type="Proteomes" id="UP000250070"/>
    </source>
</evidence>
<organism evidence="1 2">
    <name type="scientific">Peptoniphilus harei</name>
    <dbReference type="NCBI Taxonomy" id="54005"/>
    <lineage>
        <taxon>Bacteria</taxon>
        <taxon>Bacillati</taxon>
        <taxon>Bacillota</taxon>
        <taxon>Tissierellia</taxon>
        <taxon>Tissierellales</taxon>
        <taxon>Peptoniphilaceae</taxon>
        <taxon>Peptoniphilus</taxon>
    </lineage>
</organism>
<sequence>MKKKFLTVIAVFLALISLSACAKKTNGVEEENKKETAENINQKKEDDKKSNEEYIVENGSQKGSAFQQERSLEKSNGSEVNFWIKNKGEYPVEIKIDGDYPVIVEAGKDGETSAPIKKDKVDYKFSASSTEGGDIDIDFKIVQSN</sequence>
<dbReference type="PROSITE" id="PS51257">
    <property type="entry name" value="PROKAR_LIPOPROTEIN"/>
    <property type="match status" value="1"/>
</dbReference>
<dbReference type="EMBL" id="UATM01000032">
    <property type="protein sequence ID" value="SPY48228.1"/>
    <property type="molecule type" value="Genomic_DNA"/>
</dbReference>
<protein>
    <submittedName>
        <fullName evidence="1">Uncharacterized protein</fullName>
    </submittedName>
</protein>
<dbReference type="OrthoDB" id="1698853at2"/>
<dbReference type="RefSeq" id="WP_112889985.1">
    <property type="nucleotide sequence ID" value="NZ_CP066287.1"/>
</dbReference>